<dbReference type="Proteomes" id="UP000836597">
    <property type="component" value="Chromosome"/>
</dbReference>
<dbReference type="PANTHER" id="PTHR43682:SF1">
    <property type="entry name" value="LACTATE UTILIZATION PROTEIN C"/>
    <property type="match status" value="1"/>
</dbReference>
<dbReference type="KEGG" id="aacx:DEACI_1651"/>
<reference evidence="2" key="2">
    <citation type="submission" date="2020-01" db="EMBL/GenBank/DDBJ databases">
        <authorList>
            <person name="Hornung B."/>
        </authorList>
    </citation>
    <scope>NUCLEOTIDE SEQUENCE</scope>
    <source>
        <strain evidence="2">PacBioINE</strain>
    </source>
</reference>
<proteinExistence type="predicted"/>
<gene>
    <name evidence="2" type="ORF">DEACI_1651</name>
    <name evidence="3" type="ORF">DEACI_2187</name>
</gene>
<dbReference type="RefSeq" id="WP_240984575.1">
    <property type="nucleotide sequence ID" value="NZ_CDGJ01000064.1"/>
</dbReference>
<dbReference type="Pfam" id="PF02589">
    <property type="entry name" value="LUD_dom"/>
    <property type="match status" value="1"/>
</dbReference>
<dbReference type="Proteomes" id="UP001071230">
    <property type="component" value="Unassembled WGS sequence"/>
</dbReference>
<feature type="domain" description="LUD" evidence="1">
    <location>
        <begin position="13"/>
        <end position="184"/>
    </location>
</feature>
<dbReference type="InterPro" id="IPR024185">
    <property type="entry name" value="FTHF_cligase-like_sf"/>
</dbReference>
<dbReference type="AlphaFoldDB" id="A0A8S0W2U0"/>
<accession>A0A8S0W2U0</accession>
<dbReference type="InterPro" id="IPR003741">
    <property type="entry name" value="LUD_dom"/>
</dbReference>
<evidence type="ECO:0000313" key="2">
    <source>
        <dbReference type="EMBL" id="CAA7600998.1"/>
    </source>
</evidence>
<dbReference type="EMBL" id="LR746496">
    <property type="protein sequence ID" value="CAA7600998.1"/>
    <property type="molecule type" value="Genomic_DNA"/>
</dbReference>
<organism evidence="2">
    <name type="scientific">Acididesulfobacillus acetoxydans</name>
    <dbReference type="NCBI Taxonomy" id="1561005"/>
    <lineage>
        <taxon>Bacteria</taxon>
        <taxon>Bacillati</taxon>
        <taxon>Bacillota</taxon>
        <taxon>Clostridia</taxon>
        <taxon>Eubacteriales</taxon>
        <taxon>Peptococcaceae</taxon>
        <taxon>Acididesulfobacillus</taxon>
    </lineage>
</organism>
<evidence type="ECO:0000313" key="3">
    <source>
        <dbReference type="EMBL" id="CEJ07721.1"/>
    </source>
</evidence>
<dbReference type="Gene3D" id="3.40.50.10420">
    <property type="entry name" value="NagB/RpiA/CoA transferase-like"/>
    <property type="match status" value="1"/>
</dbReference>
<sequence length="192" mass="20855">MLNQGERPKNLYEGFREKLTAMAGECSRVRRAEDIAAFLIPFFRENKIRTVGLAESPLTRAGGLRERLQGAGIKVTTDNIRQAAPGVEAGITQLKWGIAELGTLVQIGTNVDQRLLSMLPPLHVALAQTSELVPTVAEALRLIHSLPEIPGFVGFITGPSRTADIERVLTIGVHGPGRFLALLVDEDVREGE</sequence>
<dbReference type="EMBL" id="CDGJ01000064">
    <property type="protein sequence ID" value="CEJ07721.1"/>
    <property type="molecule type" value="Genomic_DNA"/>
</dbReference>
<dbReference type="SUPFAM" id="SSF100950">
    <property type="entry name" value="NagB/RpiA/CoA transferase-like"/>
    <property type="match status" value="1"/>
</dbReference>
<protein>
    <submittedName>
        <fullName evidence="2">5-formyltetrahydrofolate cyclo-ligase-like domain protein</fullName>
    </submittedName>
    <submittedName>
        <fullName evidence="3">Lactate utilization protein B/C</fullName>
    </submittedName>
</protein>
<evidence type="ECO:0000259" key="1">
    <source>
        <dbReference type="Pfam" id="PF02589"/>
    </source>
</evidence>
<dbReference type="PANTHER" id="PTHR43682">
    <property type="entry name" value="LACTATE UTILIZATION PROTEIN C"/>
    <property type="match status" value="1"/>
</dbReference>
<dbReference type="InterPro" id="IPR037171">
    <property type="entry name" value="NagB/RpiA_transferase-like"/>
</dbReference>
<evidence type="ECO:0000313" key="4">
    <source>
        <dbReference type="Proteomes" id="UP001071230"/>
    </source>
</evidence>
<keyword evidence="4" id="KW-1185">Reference proteome</keyword>
<name>A0A8S0W2U0_9FIRM</name>
<reference evidence="3" key="1">
    <citation type="submission" date="2014-11" db="EMBL/GenBank/DDBJ databases">
        <authorList>
            <person name="Hornung B.V."/>
        </authorList>
    </citation>
    <scope>NUCLEOTIDE SEQUENCE</scope>
    <source>
        <strain evidence="3">INE</strain>
    </source>
</reference>